<protein>
    <submittedName>
        <fullName evidence="1">Uncharacterized protein</fullName>
    </submittedName>
</protein>
<dbReference type="Proteomes" id="UP000013911">
    <property type="component" value="Unassembled WGS sequence"/>
</dbReference>
<reference evidence="1 2" key="1">
    <citation type="submission" date="2013-04" db="EMBL/GenBank/DDBJ databases">
        <title>Draft genome of the heavy metal tolerant bacterium Lysinibacillus sphaericus strain OT4b.31.</title>
        <authorList>
            <person name="Pena-Montenegro T.D."/>
            <person name="Dussan J."/>
        </authorList>
    </citation>
    <scope>NUCLEOTIDE SEQUENCE [LARGE SCALE GENOMIC DNA]</scope>
    <source>
        <strain evidence="1 2">OT4b.31</strain>
    </source>
</reference>
<organism evidence="1 2">
    <name type="scientific">Lysinibacillus sphaericus OT4b.31</name>
    <dbReference type="NCBI Taxonomy" id="1285586"/>
    <lineage>
        <taxon>Bacteria</taxon>
        <taxon>Bacillati</taxon>
        <taxon>Bacillota</taxon>
        <taxon>Bacilli</taxon>
        <taxon>Bacillales</taxon>
        <taxon>Bacillaceae</taxon>
        <taxon>Lysinibacillus</taxon>
    </lineage>
</organism>
<evidence type="ECO:0000313" key="2">
    <source>
        <dbReference type="Proteomes" id="UP000013911"/>
    </source>
</evidence>
<name>R7ZEU4_LYSSH</name>
<dbReference type="RefSeq" id="WP_010859083.1">
    <property type="nucleotide sequence ID" value="NZ_KB933398.1"/>
</dbReference>
<dbReference type="eggNOG" id="ENOG5030VVH">
    <property type="taxonomic scope" value="Bacteria"/>
</dbReference>
<gene>
    <name evidence="1" type="ORF">H131_10673</name>
</gene>
<dbReference type="PATRIC" id="fig|1285586.5.peg.2163"/>
<comment type="caution">
    <text evidence="1">The sequence shown here is derived from an EMBL/GenBank/DDBJ whole genome shotgun (WGS) entry which is preliminary data.</text>
</comment>
<dbReference type="EMBL" id="AQPX01000017">
    <property type="protein sequence ID" value="EON72598.1"/>
    <property type="molecule type" value="Genomic_DNA"/>
</dbReference>
<dbReference type="HOGENOM" id="CLU_149983_0_0_9"/>
<dbReference type="AlphaFoldDB" id="R7ZEU4"/>
<accession>R7ZEU4</accession>
<proteinExistence type="predicted"/>
<sequence length="132" mass="15342">MEIIIQKKSLGRERRIKGVAYELPQHPKTLRDLLHMLVALEVARYNEGETLLEFLTEQHEQHLQDMGAVKFSTITERSKVDVQKSIETMELAFEDSLFKVVQNEHVYESLDAPIVSDNPQWTFIKLSFLTGR</sequence>
<evidence type="ECO:0000313" key="1">
    <source>
        <dbReference type="EMBL" id="EON72598.1"/>
    </source>
</evidence>